<feature type="repeat" description="PPR" evidence="3">
    <location>
        <begin position="275"/>
        <end position="309"/>
    </location>
</feature>
<dbReference type="Pfam" id="PF01535">
    <property type="entry name" value="PPR"/>
    <property type="match status" value="1"/>
</dbReference>
<evidence type="ECO:0000256" key="3">
    <source>
        <dbReference type="PROSITE-ProRule" id="PRU00708"/>
    </source>
</evidence>
<dbReference type="InterPro" id="IPR011990">
    <property type="entry name" value="TPR-like_helical_dom_sf"/>
</dbReference>
<reference evidence="6" key="1">
    <citation type="journal article" date="2019" name="Gigascience">
        <title>De novo genome assembly of the endangered Acer yangbiense, a plant species with extremely small populations endemic to Yunnan Province, China.</title>
        <authorList>
            <person name="Yang J."/>
            <person name="Wariss H.M."/>
            <person name="Tao L."/>
            <person name="Zhang R."/>
            <person name="Yun Q."/>
            <person name="Hollingsworth P."/>
            <person name="Dao Z."/>
            <person name="Luo G."/>
            <person name="Guo H."/>
            <person name="Ma Y."/>
            <person name="Sun W."/>
        </authorList>
    </citation>
    <scope>NUCLEOTIDE SEQUENCE [LARGE SCALE GENOMIC DNA]</scope>
    <source>
        <strain evidence="6">cv. Malutang</strain>
    </source>
</reference>
<evidence type="ECO:0000256" key="1">
    <source>
        <dbReference type="ARBA" id="ARBA00007626"/>
    </source>
</evidence>
<organism evidence="5 6">
    <name type="scientific">Acer yangbiense</name>
    <dbReference type="NCBI Taxonomy" id="1000413"/>
    <lineage>
        <taxon>Eukaryota</taxon>
        <taxon>Viridiplantae</taxon>
        <taxon>Streptophyta</taxon>
        <taxon>Embryophyta</taxon>
        <taxon>Tracheophyta</taxon>
        <taxon>Spermatophyta</taxon>
        <taxon>Magnoliopsida</taxon>
        <taxon>eudicotyledons</taxon>
        <taxon>Gunneridae</taxon>
        <taxon>Pentapetalae</taxon>
        <taxon>rosids</taxon>
        <taxon>malvids</taxon>
        <taxon>Sapindales</taxon>
        <taxon>Sapindaceae</taxon>
        <taxon>Hippocastanoideae</taxon>
        <taxon>Acereae</taxon>
        <taxon>Acer</taxon>
    </lineage>
</organism>
<evidence type="ECO:0000313" key="6">
    <source>
        <dbReference type="Proteomes" id="UP000323000"/>
    </source>
</evidence>
<gene>
    <name evidence="5" type="ORF">EZV62_012069</name>
</gene>
<dbReference type="AlphaFoldDB" id="A0A5C7I7E6"/>
<evidence type="ECO:0008006" key="7">
    <source>
        <dbReference type="Google" id="ProtNLM"/>
    </source>
</evidence>
<dbReference type="OrthoDB" id="185373at2759"/>
<dbReference type="Pfam" id="PF13041">
    <property type="entry name" value="PPR_2"/>
    <property type="match status" value="1"/>
</dbReference>
<dbReference type="InterPro" id="IPR002885">
    <property type="entry name" value="PPR_rpt"/>
</dbReference>
<feature type="repeat" description="PPR" evidence="3">
    <location>
        <begin position="240"/>
        <end position="274"/>
    </location>
</feature>
<name>A0A5C7I7E6_9ROSI</name>
<comment type="similarity">
    <text evidence="1">Belongs to the PPR family. P subfamily.</text>
</comment>
<dbReference type="Gene3D" id="1.25.40.10">
    <property type="entry name" value="Tetratricopeptide repeat domain"/>
    <property type="match status" value="1"/>
</dbReference>
<feature type="compositionally biased region" description="Low complexity" evidence="4">
    <location>
        <begin position="91"/>
        <end position="102"/>
    </location>
</feature>
<evidence type="ECO:0000256" key="4">
    <source>
        <dbReference type="SAM" id="MobiDB-lite"/>
    </source>
</evidence>
<keyword evidence="6" id="KW-1185">Reference proteome</keyword>
<feature type="region of interest" description="Disordered" evidence="4">
    <location>
        <begin position="61"/>
        <end position="112"/>
    </location>
</feature>
<dbReference type="Proteomes" id="UP000323000">
    <property type="component" value="Chromosome 4"/>
</dbReference>
<evidence type="ECO:0000256" key="2">
    <source>
        <dbReference type="ARBA" id="ARBA00022737"/>
    </source>
</evidence>
<protein>
    <recommendedName>
        <fullName evidence="7">Pentacotripeptide-repeat region of PRORP domain-containing protein</fullName>
    </recommendedName>
</protein>
<accession>A0A5C7I7E6</accession>
<feature type="repeat" description="PPR" evidence="3">
    <location>
        <begin position="170"/>
        <end position="204"/>
    </location>
</feature>
<feature type="repeat" description="PPR" evidence="3">
    <location>
        <begin position="205"/>
        <end position="239"/>
    </location>
</feature>
<keyword evidence="2" id="KW-0677">Repeat</keyword>
<dbReference type="PANTHER" id="PTHR47941">
    <property type="entry name" value="PENTATRICOPEPTIDE REPEAT-CONTAINING PROTEIN 3, MITOCHONDRIAL"/>
    <property type="match status" value="1"/>
</dbReference>
<evidence type="ECO:0000313" key="5">
    <source>
        <dbReference type="EMBL" id="TXG65075.1"/>
    </source>
</evidence>
<dbReference type="NCBIfam" id="TIGR00756">
    <property type="entry name" value="PPR"/>
    <property type="match status" value="3"/>
</dbReference>
<feature type="region of interest" description="Disordered" evidence="4">
    <location>
        <begin position="124"/>
        <end position="157"/>
    </location>
</feature>
<dbReference type="PROSITE" id="PS51375">
    <property type="entry name" value="PPR"/>
    <property type="match status" value="4"/>
</dbReference>
<proteinExistence type="inferred from homology"/>
<dbReference type="EMBL" id="VAHF01000004">
    <property type="protein sequence ID" value="TXG65075.1"/>
    <property type="molecule type" value="Genomic_DNA"/>
</dbReference>
<comment type="caution">
    <text evidence="5">The sequence shown here is derived from an EMBL/GenBank/DDBJ whole genome shotgun (WGS) entry which is preliminary data.</text>
</comment>
<sequence length="411" mass="46153">MEYNAVYAAPLCCGLVALWVLEKMRPSQGGIFIKLKAILMPKHPISTSTLLQRRFSSIRDFNINDDDSNNRNNGQNPPEPIPNRPLRAERPFNSNNQPQRRPQLPKLPDHVQSDTSFLEKFKLAADNKTENPPQNDRVAAEHKTGKLDQAAPQPPQEADEIFKKMKETGLIPNAVAMLDGLCKDGLVHEAMKLFGQMRERGTIPEVVIYTAVVDGFCKAHKFDDAVRIFRKMQTTGISPNAFTYTVLIQGLCNSNKLEDAIDYSIEMLEAGHSPNVTTFVGLVDGLCREKGVEEARSVIATLTQKGFHVNDKAIRDFLDKKAPFLPSEKDANKLSAGTVKLLYIGDVTYWFQVKIIVVVAQVFLRKRKFEAKEELRRKAVVLAIGINGETAKKCKMLGWQRIQPRLTALRT</sequence>